<protein>
    <submittedName>
        <fullName evidence="2">Uncharacterized protein</fullName>
    </submittedName>
</protein>
<dbReference type="EMBL" id="KQ976464">
    <property type="protein sequence ID" value="KYM84420.1"/>
    <property type="molecule type" value="Genomic_DNA"/>
</dbReference>
<proteinExistence type="predicted"/>
<dbReference type="AlphaFoldDB" id="A0A195BHW7"/>
<keyword evidence="3" id="KW-1185">Reference proteome</keyword>
<feature type="region of interest" description="Disordered" evidence="1">
    <location>
        <begin position="62"/>
        <end position="104"/>
    </location>
</feature>
<dbReference type="Proteomes" id="UP000078540">
    <property type="component" value="Unassembled WGS sequence"/>
</dbReference>
<sequence length="104" mass="11722">MESGKSESIPKQAMNVITITRFVPKMQFDVENVDIESCTRSVQKDVCFLILTFRVIQKYRKRSREDKREKISPATKAPASGAELLDGTRPMTPLGNDGGTRHHT</sequence>
<organism evidence="2 3">
    <name type="scientific">Atta colombica</name>
    <dbReference type="NCBI Taxonomy" id="520822"/>
    <lineage>
        <taxon>Eukaryota</taxon>
        <taxon>Metazoa</taxon>
        <taxon>Ecdysozoa</taxon>
        <taxon>Arthropoda</taxon>
        <taxon>Hexapoda</taxon>
        <taxon>Insecta</taxon>
        <taxon>Pterygota</taxon>
        <taxon>Neoptera</taxon>
        <taxon>Endopterygota</taxon>
        <taxon>Hymenoptera</taxon>
        <taxon>Apocrita</taxon>
        <taxon>Aculeata</taxon>
        <taxon>Formicoidea</taxon>
        <taxon>Formicidae</taxon>
        <taxon>Myrmicinae</taxon>
        <taxon>Atta</taxon>
    </lineage>
</organism>
<evidence type="ECO:0000313" key="3">
    <source>
        <dbReference type="Proteomes" id="UP000078540"/>
    </source>
</evidence>
<evidence type="ECO:0000313" key="2">
    <source>
        <dbReference type="EMBL" id="KYM84420.1"/>
    </source>
</evidence>
<accession>A0A195BHW7</accession>
<evidence type="ECO:0000256" key="1">
    <source>
        <dbReference type="SAM" id="MobiDB-lite"/>
    </source>
</evidence>
<reference evidence="2 3" key="1">
    <citation type="submission" date="2015-09" db="EMBL/GenBank/DDBJ databases">
        <title>Atta colombica WGS genome.</title>
        <authorList>
            <person name="Nygaard S."/>
            <person name="Hu H."/>
            <person name="Boomsma J."/>
            <person name="Zhang G."/>
        </authorList>
    </citation>
    <scope>NUCLEOTIDE SEQUENCE [LARGE SCALE GENOMIC DNA]</scope>
    <source>
        <strain evidence="2">Treedump-2</strain>
        <tissue evidence="2">Whole body</tissue>
    </source>
</reference>
<gene>
    <name evidence="2" type="ORF">ALC53_05205</name>
</gene>
<name>A0A195BHW7_9HYME</name>